<keyword evidence="5" id="KW-1185">Reference proteome</keyword>
<evidence type="ECO:0000313" key="5">
    <source>
        <dbReference type="Proteomes" id="UP000663870"/>
    </source>
</evidence>
<accession>A0A813X3H8</accession>
<dbReference type="AlphaFoldDB" id="A0A813X3H8"/>
<evidence type="ECO:0000256" key="1">
    <source>
        <dbReference type="SAM" id="Coils"/>
    </source>
</evidence>
<protein>
    <submittedName>
        <fullName evidence="2">Uncharacterized protein</fullName>
    </submittedName>
</protein>
<dbReference type="EMBL" id="CAJNOL010000188">
    <property type="protein sequence ID" value="CAF0918761.1"/>
    <property type="molecule type" value="Genomic_DNA"/>
</dbReference>
<organism evidence="2 4">
    <name type="scientific">Rotaria sordida</name>
    <dbReference type="NCBI Taxonomy" id="392033"/>
    <lineage>
        <taxon>Eukaryota</taxon>
        <taxon>Metazoa</taxon>
        <taxon>Spiralia</taxon>
        <taxon>Gnathifera</taxon>
        <taxon>Rotifera</taxon>
        <taxon>Eurotatoria</taxon>
        <taxon>Bdelloidea</taxon>
        <taxon>Philodinida</taxon>
        <taxon>Philodinidae</taxon>
        <taxon>Rotaria</taxon>
    </lineage>
</organism>
<dbReference type="EMBL" id="CAJNOH010000091">
    <property type="protein sequence ID" value="CAF0859282.1"/>
    <property type="molecule type" value="Genomic_DNA"/>
</dbReference>
<dbReference type="Proteomes" id="UP000663870">
    <property type="component" value="Unassembled WGS sequence"/>
</dbReference>
<proteinExistence type="predicted"/>
<gene>
    <name evidence="3" type="ORF">JXQ802_LOCUS10019</name>
    <name evidence="2" type="ORF">PYM288_LOCUS7472</name>
</gene>
<sequence length="91" mass="10996">MAEHFESTAHSQQDYELVLFTIRENYEQEIISLNEKLQNIQQNLQEKNVEINELRIQLEVIYKNNEKALSERIEIINHLNEQLHDCQQKIF</sequence>
<evidence type="ECO:0000313" key="3">
    <source>
        <dbReference type="EMBL" id="CAF0918761.1"/>
    </source>
</evidence>
<evidence type="ECO:0000313" key="4">
    <source>
        <dbReference type="Proteomes" id="UP000663854"/>
    </source>
</evidence>
<reference evidence="2" key="1">
    <citation type="submission" date="2021-02" db="EMBL/GenBank/DDBJ databases">
        <authorList>
            <person name="Nowell W R."/>
        </authorList>
    </citation>
    <scope>NUCLEOTIDE SEQUENCE</scope>
</reference>
<evidence type="ECO:0000313" key="2">
    <source>
        <dbReference type="EMBL" id="CAF0859282.1"/>
    </source>
</evidence>
<keyword evidence="1" id="KW-0175">Coiled coil</keyword>
<feature type="coiled-coil region" evidence="1">
    <location>
        <begin position="23"/>
        <end position="71"/>
    </location>
</feature>
<comment type="caution">
    <text evidence="2">The sequence shown here is derived from an EMBL/GenBank/DDBJ whole genome shotgun (WGS) entry which is preliminary data.</text>
</comment>
<name>A0A813X3H8_9BILA</name>
<dbReference type="Proteomes" id="UP000663854">
    <property type="component" value="Unassembled WGS sequence"/>
</dbReference>